<organism evidence="2 3">
    <name type="scientific">Hanseniaspora uvarum</name>
    <name type="common">Yeast</name>
    <name type="synonym">Kloeckera apiculata</name>
    <dbReference type="NCBI Taxonomy" id="29833"/>
    <lineage>
        <taxon>Eukaryota</taxon>
        <taxon>Fungi</taxon>
        <taxon>Dikarya</taxon>
        <taxon>Ascomycota</taxon>
        <taxon>Saccharomycotina</taxon>
        <taxon>Saccharomycetes</taxon>
        <taxon>Saccharomycodales</taxon>
        <taxon>Saccharomycodaceae</taxon>
        <taxon>Hanseniaspora</taxon>
    </lineage>
</organism>
<name>A0A1E5RYU1_HANUV</name>
<keyword evidence="3" id="KW-1185">Reference proteome</keyword>
<dbReference type="Proteomes" id="UP000095358">
    <property type="component" value="Unassembled WGS sequence"/>
</dbReference>
<protein>
    <submittedName>
        <fullName evidence="2">Reduced meiotic recombination protein 1</fullName>
    </submittedName>
</protein>
<gene>
    <name evidence="2" type="ORF">AWRI3580_g860</name>
</gene>
<feature type="region of interest" description="Disordered" evidence="1">
    <location>
        <begin position="20"/>
        <end position="44"/>
    </location>
</feature>
<accession>A0A1E5RYU1</accession>
<dbReference type="Pfam" id="PF10336">
    <property type="entry name" value="DUF2420"/>
    <property type="match status" value="1"/>
</dbReference>
<dbReference type="EMBL" id="LPNN01000002">
    <property type="protein sequence ID" value="OEJ91915.1"/>
    <property type="molecule type" value="Genomic_DNA"/>
</dbReference>
<reference evidence="3" key="1">
    <citation type="journal article" date="2016" name="Genome Announc.">
        <title>Genome sequences of three species of Hanseniaspora isolated from spontaneous wine fermentations.</title>
        <authorList>
            <person name="Sternes P.R."/>
            <person name="Lee D."/>
            <person name="Kutyna D.R."/>
            <person name="Borneman A.R."/>
        </authorList>
    </citation>
    <scope>NUCLEOTIDE SEQUENCE [LARGE SCALE GENOMIC DNA]</scope>
    <source>
        <strain evidence="3">AWRI3580</strain>
    </source>
</reference>
<evidence type="ECO:0000256" key="1">
    <source>
        <dbReference type="SAM" id="MobiDB-lite"/>
    </source>
</evidence>
<dbReference type="AlphaFoldDB" id="A0A1E5RYU1"/>
<feature type="compositionally biased region" description="Basic and acidic residues" evidence="1">
    <location>
        <begin position="21"/>
        <end position="40"/>
    </location>
</feature>
<proteinExistence type="predicted"/>
<evidence type="ECO:0000313" key="3">
    <source>
        <dbReference type="Proteomes" id="UP000095358"/>
    </source>
</evidence>
<dbReference type="VEuPathDB" id="FungiDB:AWRI3580_g860"/>
<sequence>MSEHIAEHLKRSRMTLNPVSEKLEIPDGPVHDYYKEESERPFNSLEQVIKKQKQNEKDKSSSLDDSYSHLLANNESFGSSEKVHYGDVNLDDDDGSEDSNSILVGSRSVPKIMIKFKTGTFGMYSNVPVQQGSDATLQHFTGKVEKSFENMDVIFSMIKKSLLSYTPSSELANNEMMIEIKELDLVLEEDNKYNKNITLQDLCSIYRSLSDNTKKEEEDAGILTFEIKTKKRFLNRYNELVELVDNRGNLMHIKKFSNDSGHPVVLDDDDDDESHPHIDKRIINTTNPSVDDEEIVVLD</sequence>
<comment type="caution">
    <text evidence="2">The sequence shown here is derived from an EMBL/GenBank/DDBJ whole genome shotgun (WGS) entry which is preliminary data.</text>
</comment>
<dbReference type="InterPro" id="IPR018822">
    <property type="entry name" value="UPF0646"/>
</dbReference>
<dbReference type="OrthoDB" id="2507795at2759"/>
<evidence type="ECO:0000313" key="2">
    <source>
        <dbReference type="EMBL" id="OEJ91915.1"/>
    </source>
</evidence>
<dbReference type="STRING" id="29833.A0A1E5RYU1"/>
<feature type="region of interest" description="Disordered" evidence="1">
    <location>
        <begin position="83"/>
        <end position="102"/>
    </location>
</feature>